<dbReference type="InterPro" id="IPR014710">
    <property type="entry name" value="RmlC-like_jellyroll"/>
</dbReference>
<feature type="domain" description="Cupin type-2" evidence="1">
    <location>
        <begin position="54"/>
        <end position="110"/>
    </location>
</feature>
<dbReference type="Gene3D" id="1.20.910.10">
    <property type="entry name" value="Heme oxygenase-like"/>
    <property type="match status" value="1"/>
</dbReference>
<protein>
    <submittedName>
        <fullName evidence="2">Cupin domain-containing protein</fullName>
    </submittedName>
</protein>
<dbReference type="KEGG" id="sphv:F9278_37015"/>
<evidence type="ECO:0000313" key="3">
    <source>
        <dbReference type="Proteomes" id="UP000327294"/>
    </source>
</evidence>
<keyword evidence="3" id="KW-1185">Reference proteome</keyword>
<dbReference type="Proteomes" id="UP000327294">
    <property type="component" value="Chromosome"/>
</dbReference>
<dbReference type="InterPro" id="IPR013096">
    <property type="entry name" value="Cupin_2"/>
</dbReference>
<dbReference type="EMBL" id="CP045096">
    <property type="protein sequence ID" value="QFR03043.1"/>
    <property type="molecule type" value="Genomic_DNA"/>
</dbReference>
<dbReference type="Gene3D" id="2.60.120.10">
    <property type="entry name" value="Jelly Rolls"/>
    <property type="match status" value="1"/>
</dbReference>
<sequence>MDTAVLTVSRNDIRQISSVIVEGNTHQLGEQRDFRRNDLLAGFLPETGRLSVSWVRLADGEQLDVHQHPIKSMIIVCKGSVRLLGDKEQELAEGDTVAVPPGARHGFVTRPGEEFYGLSVQFEGIGLYENQHAARVEFSGDSTPMAKLEEYNAERLRKFSDHHFFDLFDGGHVRRDRRMRDRFVSALYVWSVYFQRMLYARQATCADPLLREVYAGHLREEFGHDLLLKEKHGVSDTVYDPILEAVGNWFVMHMHGTDEASKIVIVHMAVETCCQVFGERTTVAFTEENAAGTDTSGTSYFDLHSEVDEDHRELGRDYLRGLSAAQFPQLMQVCAQAWDQIDLLFERISAHMVR</sequence>
<evidence type="ECO:0000259" key="1">
    <source>
        <dbReference type="Pfam" id="PF07883"/>
    </source>
</evidence>
<dbReference type="SUPFAM" id="SSF51182">
    <property type="entry name" value="RmlC-like cupins"/>
    <property type="match status" value="1"/>
</dbReference>
<dbReference type="Pfam" id="PF07883">
    <property type="entry name" value="Cupin_2"/>
    <property type="match status" value="1"/>
</dbReference>
<reference evidence="2 3" key="1">
    <citation type="submission" date="2019-10" db="EMBL/GenBank/DDBJ databases">
        <title>Streptomyces sp. strain GY16 isolated from leaves of Broussonetia papyrifera.</title>
        <authorList>
            <person name="Mo P."/>
        </authorList>
    </citation>
    <scope>NUCLEOTIDE SEQUENCE [LARGE SCALE GENOMIC DNA]</scope>
    <source>
        <strain evidence="2 3">GY16</strain>
    </source>
</reference>
<name>A0A5P8KJJ5_9ACTN</name>
<accession>A0A5P8KJJ5</accession>
<dbReference type="SUPFAM" id="SSF48613">
    <property type="entry name" value="Heme oxygenase-like"/>
    <property type="match status" value="1"/>
</dbReference>
<gene>
    <name evidence="2" type="ORF">F9278_37015</name>
</gene>
<proteinExistence type="predicted"/>
<dbReference type="InterPro" id="IPR011051">
    <property type="entry name" value="RmlC_Cupin_sf"/>
</dbReference>
<dbReference type="InterPro" id="IPR016084">
    <property type="entry name" value="Haem_Oase-like_multi-hlx"/>
</dbReference>
<evidence type="ECO:0000313" key="2">
    <source>
        <dbReference type="EMBL" id="QFR03043.1"/>
    </source>
</evidence>
<organism evidence="2 3">
    <name type="scientific">Streptomyces phaeolivaceus</name>
    <dbReference type="NCBI Taxonomy" id="2653200"/>
    <lineage>
        <taxon>Bacteria</taxon>
        <taxon>Bacillati</taxon>
        <taxon>Actinomycetota</taxon>
        <taxon>Actinomycetes</taxon>
        <taxon>Kitasatosporales</taxon>
        <taxon>Streptomycetaceae</taxon>
        <taxon>Streptomyces</taxon>
    </lineage>
</organism>
<dbReference type="AlphaFoldDB" id="A0A5P8KJJ5"/>